<reference evidence="1 2" key="1">
    <citation type="submission" date="2016-04" db="EMBL/GenBank/DDBJ databases">
        <title>The genome of Intoshia linei affirms orthonectids as highly simplified spiralians.</title>
        <authorList>
            <person name="Mikhailov K.V."/>
            <person name="Slusarev G.S."/>
            <person name="Nikitin M.A."/>
            <person name="Logacheva M.D."/>
            <person name="Penin A."/>
            <person name="Aleoshin V."/>
            <person name="Panchin Y.V."/>
        </authorList>
    </citation>
    <scope>NUCLEOTIDE SEQUENCE [LARGE SCALE GENOMIC DNA]</scope>
    <source>
        <strain evidence="1">Intl2013</strain>
        <tissue evidence="1">Whole animal</tissue>
    </source>
</reference>
<evidence type="ECO:0000313" key="1">
    <source>
        <dbReference type="EMBL" id="OAF64720.1"/>
    </source>
</evidence>
<feature type="non-terminal residue" evidence="1">
    <location>
        <position position="121"/>
    </location>
</feature>
<sequence>MSPMLTKKILFQRDTASDNHINKPSFKAFKPASVSKSIKKNNDKSELNKENILKNLQFCKRTNIKKKIESLETSIDFYQDVIKELIYEINIIYPNMTMTKIIKNMNIDPELIRFDIEFDDF</sequence>
<keyword evidence="2" id="KW-1185">Reference proteome</keyword>
<organism evidence="1 2">
    <name type="scientific">Intoshia linei</name>
    <dbReference type="NCBI Taxonomy" id="1819745"/>
    <lineage>
        <taxon>Eukaryota</taxon>
        <taxon>Metazoa</taxon>
        <taxon>Spiralia</taxon>
        <taxon>Lophotrochozoa</taxon>
        <taxon>Mesozoa</taxon>
        <taxon>Orthonectida</taxon>
        <taxon>Rhopaluridae</taxon>
        <taxon>Intoshia</taxon>
    </lineage>
</organism>
<name>A0A177ASC0_9BILA</name>
<proteinExistence type="predicted"/>
<dbReference type="Proteomes" id="UP000078046">
    <property type="component" value="Unassembled WGS sequence"/>
</dbReference>
<dbReference type="AlphaFoldDB" id="A0A177ASC0"/>
<protein>
    <submittedName>
        <fullName evidence="1">Uncharacterized protein</fullName>
    </submittedName>
</protein>
<dbReference type="EMBL" id="LWCA01001656">
    <property type="protein sequence ID" value="OAF64720.1"/>
    <property type="molecule type" value="Genomic_DNA"/>
</dbReference>
<evidence type="ECO:0000313" key="2">
    <source>
        <dbReference type="Proteomes" id="UP000078046"/>
    </source>
</evidence>
<gene>
    <name evidence="1" type="ORF">A3Q56_07581</name>
</gene>
<accession>A0A177ASC0</accession>
<comment type="caution">
    <text evidence="1">The sequence shown here is derived from an EMBL/GenBank/DDBJ whole genome shotgun (WGS) entry which is preliminary data.</text>
</comment>